<dbReference type="HOGENOM" id="CLU_075045_0_0_4"/>
<evidence type="ECO:0000256" key="14">
    <source>
        <dbReference type="ARBA" id="ARBA00083640"/>
    </source>
</evidence>
<evidence type="ECO:0000256" key="6">
    <source>
        <dbReference type="ARBA" id="ARBA00050652"/>
    </source>
</evidence>
<evidence type="ECO:0000256" key="5">
    <source>
        <dbReference type="ARBA" id="ARBA00050607"/>
    </source>
</evidence>
<dbReference type="PANTHER" id="PTHR30098:SF2">
    <property type="entry name" value="LEUCYL_PHENYLALANYL-TRNA--PROTEIN TRANSFERASE"/>
    <property type="match status" value="1"/>
</dbReference>
<keyword evidence="4 15" id="KW-0012">Acyltransferase</keyword>
<evidence type="ECO:0000256" key="12">
    <source>
        <dbReference type="ARBA" id="ARBA00077136"/>
    </source>
</evidence>
<evidence type="ECO:0000256" key="1">
    <source>
        <dbReference type="ARBA" id="ARBA00004496"/>
    </source>
</evidence>
<keyword evidence="2 15" id="KW-0963">Cytoplasm</keyword>
<dbReference type="Pfam" id="PF03588">
    <property type="entry name" value="Leu_Phe_trans"/>
    <property type="match status" value="1"/>
</dbReference>
<evidence type="ECO:0000256" key="3">
    <source>
        <dbReference type="ARBA" id="ARBA00022679"/>
    </source>
</evidence>
<dbReference type="NCBIfam" id="TIGR00667">
    <property type="entry name" value="aat"/>
    <property type="match status" value="1"/>
</dbReference>
<evidence type="ECO:0000256" key="4">
    <source>
        <dbReference type="ARBA" id="ARBA00023315"/>
    </source>
</evidence>
<evidence type="ECO:0000256" key="15">
    <source>
        <dbReference type="HAMAP-Rule" id="MF_00688"/>
    </source>
</evidence>
<dbReference type="InterPro" id="IPR016181">
    <property type="entry name" value="Acyl_CoA_acyltransferase"/>
</dbReference>
<dbReference type="Proteomes" id="UP000002743">
    <property type="component" value="Chromosome"/>
</dbReference>
<evidence type="ECO:0000256" key="7">
    <source>
        <dbReference type="ARBA" id="ARBA00051538"/>
    </source>
</evidence>
<accession>C6XCT2</accession>
<evidence type="ECO:0000256" key="13">
    <source>
        <dbReference type="ARBA" id="ARBA00077165"/>
    </source>
</evidence>
<dbReference type="HAMAP" id="MF_00688">
    <property type="entry name" value="Leu_Phe_trans"/>
    <property type="match status" value="1"/>
</dbReference>
<dbReference type="eggNOG" id="COG2360">
    <property type="taxonomic scope" value="Bacteria"/>
</dbReference>
<protein>
    <recommendedName>
        <fullName evidence="11 15">Leucyl/phenylalanyl-tRNA--protein transferase</fullName>
        <ecNumber evidence="10 15">2.3.2.6</ecNumber>
    </recommendedName>
    <alternativeName>
        <fullName evidence="12 15">L/F-transferase</fullName>
    </alternativeName>
    <alternativeName>
        <fullName evidence="13 15">Leucyltransferase</fullName>
    </alternativeName>
    <alternativeName>
        <fullName evidence="14 15">Phenyalanyltransferase</fullName>
    </alternativeName>
</protein>
<evidence type="ECO:0000256" key="9">
    <source>
        <dbReference type="ARBA" id="ARBA00061535"/>
    </source>
</evidence>
<gene>
    <name evidence="15" type="primary">aat</name>
    <name evidence="16" type="ordered locus">Msip34_1110</name>
</gene>
<reference evidence="17" key="1">
    <citation type="submission" date="2009-07" db="EMBL/GenBank/DDBJ databases">
        <title>Complete sequence of chromosome of Methylovorus sp. SIP3-4.</title>
        <authorList>
            <person name="Lucas S."/>
            <person name="Copeland A."/>
            <person name="Lapidus A."/>
            <person name="Glavina del Rio T."/>
            <person name="Tice H."/>
            <person name="Bruce D."/>
            <person name="Goodwin L."/>
            <person name="Pitluck S."/>
            <person name="Clum A."/>
            <person name="Larimer F."/>
            <person name="Land M."/>
            <person name="Hauser L."/>
            <person name="Kyrpides N."/>
            <person name="Mikhailova N."/>
            <person name="Kayluzhnaya M."/>
            <person name="Chistoserdova L."/>
        </authorList>
    </citation>
    <scope>NUCLEOTIDE SEQUENCE [LARGE SCALE GENOMIC DNA]</scope>
    <source>
        <strain evidence="17">SIP3-4</strain>
    </source>
</reference>
<evidence type="ECO:0000256" key="11">
    <source>
        <dbReference type="ARBA" id="ARBA00074372"/>
    </source>
</evidence>
<dbReference type="InterPro" id="IPR042203">
    <property type="entry name" value="Leu/Phe-tRNA_Trfase_C"/>
</dbReference>
<comment type="catalytic activity">
    <reaction evidence="5 15">
        <text>L-phenylalanyl-tRNA(Phe) + an N-terminal L-alpha-aminoacyl-[protein] = an N-terminal L-phenylalanyl-L-alpha-aminoacyl-[protein] + tRNA(Phe)</text>
        <dbReference type="Rhea" id="RHEA:43632"/>
        <dbReference type="Rhea" id="RHEA-COMP:9668"/>
        <dbReference type="Rhea" id="RHEA-COMP:9699"/>
        <dbReference type="Rhea" id="RHEA-COMP:10636"/>
        <dbReference type="Rhea" id="RHEA-COMP:10637"/>
        <dbReference type="ChEBI" id="CHEBI:78442"/>
        <dbReference type="ChEBI" id="CHEBI:78531"/>
        <dbReference type="ChEBI" id="CHEBI:78597"/>
        <dbReference type="ChEBI" id="CHEBI:83561"/>
        <dbReference type="EC" id="2.3.2.6"/>
    </reaction>
</comment>
<dbReference type="InterPro" id="IPR042221">
    <property type="entry name" value="Leu/Phe-tRNA_Trfase_N"/>
</dbReference>
<sequence length="231" mass="25950">MSNAYYQLPGGRVAALDIDSPFPAPERALAEPNGLLAIGGDLSAERLLNAYRQGIFPWFSEGEPVLWWSPNPRMVLFPEELKVSRSLEKRLRKPDYEVRYNTCFLQVMRRCAEIPRAHQDGTWITEEIVAGYHALHQMGHAMSAETWMAGELVGGLYGVRLGGMFYGESMFHARTDASKIAFVHLVRDLQRQGVRMIDCQMKTAHLASLGAREIPRAEFLSRLTGLIDDAA</sequence>
<dbReference type="OrthoDB" id="9790282at2"/>
<dbReference type="RefSeq" id="WP_015829869.1">
    <property type="nucleotide sequence ID" value="NC_012969.1"/>
</dbReference>
<dbReference type="AlphaFoldDB" id="C6XCT2"/>
<dbReference type="GO" id="GO:0030163">
    <property type="term" value="P:protein catabolic process"/>
    <property type="evidence" value="ECO:0007669"/>
    <property type="project" value="UniProtKB-UniRule"/>
</dbReference>
<comment type="similarity">
    <text evidence="9 15">Belongs to the L/F-transferase family.</text>
</comment>
<evidence type="ECO:0000256" key="10">
    <source>
        <dbReference type="ARBA" id="ARBA00066767"/>
    </source>
</evidence>
<evidence type="ECO:0000256" key="2">
    <source>
        <dbReference type="ARBA" id="ARBA00022490"/>
    </source>
</evidence>
<dbReference type="PANTHER" id="PTHR30098">
    <property type="entry name" value="LEUCYL/PHENYLALANYL-TRNA--PROTEIN TRANSFERASE"/>
    <property type="match status" value="1"/>
</dbReference>
<dbReference type="EC" id="2.3.2.6" evidence="10 15"/>
<comment type="function">
    <text evidence="8 15">Functions in the N-end rule pathway of protein degradation where it conjugates Leu, Phe and, less efficiently, Met from aminoacyl-tRNAs to the N-termini of proteins containing an N-terminal arginine or lysine.</text>
</comment>
<evidence type="ECO:0000313" key="16">
    <source>
        <dbReference type="EMBL" id="ACT50357.1"/>
    </source>
</evidence>
<evidence type="ECO:0000256" key="8">
    <source>
        <dbReference type="ARBA" id="ARBA00054043"/>
    </source>
</evidence>
<dbReference type="Gene3D" id="3.40.630.70">
    <property type="entry name" value="Leucyl/phenylalanyl-tRNA-protein transferase, C-terminal domain"/>
    <property type="match status" value="1"/>
</dbReference>
<dbReference type="GO" id="GO:0008914">
    <property type="term" value="F:leucyl-tRNA--protein transferase activity"/>
    <property type="evidence" value="ECO:0007669"/>
    <property type="project" value="UniProtKB-UniRule"/>
</dbReference>
<dbReference type="STRING" id="582744.Msip34_1110"/>
<dbReference type="Gene3D" id="3.30.70.3550">
    <property type="entry name" value="Leucyl/phenylalanyl-tRNA-protein transferase, N-terminal domain"/>
    <property type="match status" value="1"/>
</dbReference>
<organism evidence="16 17">
    <name type="scientific">Methylovorus glucosotrophus (strain SIP3-4)</name>
    <dbReference type="NCBI Taxonomy" id="582744"/>
    <lineage>
        <taxon>Bacteria</taxon>
        <taxon>Pseudomonadati</taxon>
        <taxon>Pseudomonadota</taxon>
        <taxon>Betaproteobacteria</taxon>
        <taxon>Nitrosomonadales</taxon>
        <taxon>Methylophilaceae</taxon>
        <taxon>Methylovorus</taxon>
    </lineage>
</organism>
<evidence type="ECO:0000313" key="17">
    <source>
        <dbReference type="Proteomes" id="UP000002743"/>
    </source>
</evidence>
<name>C6XCT2_METGS</name>
<comment type="catalytic activity">
    <reaction evidence="7 15">
        <text>N-terminal L-lysyl-[protein] + L-leucyl-tRNA(Leu) = N-terminal L-leucyl-L-lysyl-[protein] + tRNA(Leu) + H(+)</text>
        <dbReference type="Rhea" id="RHEA:12340"/>
        <dbReference type="Rhea" id="RHEA-COMP:9613"/>
        <dbReference type="Rhea" id="RHEA-COMP:9622"/>
        <dbReference type="Rhea" id="RHEA-COMP:12670"/>
        <dbReference type="Rhea" id="RHEA-COMP:12671"/>
        <dbReference type="ChEBI" id="CHEBI:15378"/>
        <dbReference type="ChEBI" id="CHEBI:65249"/>
        <dbReference type="ChEBI" id="CHEBI:78442"/>
        <dbReference type="ChEBI" id="CHEBI:78494"/>
        <dbReference type="ChEBI" id="CHEBI:133043"/>
        <dbReference type="EC" id="2.3.2.6"/>
    </reaction>
</comment>
<keyword evidence="3 15" id="KW-0808">Transferase</keyword>
<dbReference type="FunFam" id="3.30.70.3550:FF:000001">
    <property type="entry name" value="Leucyl/phenylalanyl-tRNA--protein transferase"/>
    <property type="match status" value="1"/>
</dbReference>
<dbReference type="SUPFAM" id="SSF55729">
    <property type="entry name" value="Acyl-CoA N-acyltransferases (Nat)"/>
    <property type="match status" value="1"/>
</dbReference>
<comment type="subcellular location">
    <subcellularLocation>
        <location evidence="1 15">Cytoplasm</location>
    </subcellularLocation>
</comment>
<reference evidence="16 17" key="2">
    <citation type="journal article" date="2011" name="J. Bacteriol.">
        <title>Genomes of three methylotrophs from a single niche uncover genetic and metabolic divergence of Methylophilaceae.</title>
        <authorList>
            <person name="Lapidus A."/>
            <person name="Clum A."/>
            <person name="Labutti K."/>
            <person name="Kaluzhnaya M.G."/>
            <person name="Lim S."/>
            <person name="Beck D.A."/>
            <person name="Glavina Del Rio T."/>
            <person name="Nolan M."/>
            <person name="Mavromatis K."/>
            <person name="Huntemann M."/>
            <person name="Lucas S."/>
            <person name="Lidstrom M.E."/>
            <person name="Ivanova N."/>
            <person name="Chistoserdova L."/>
        </authorList>
    </citation>
    <scope>NUCLEOTIDE SEQUENCE [LARGE SCALE GENOMIC DNA]</scope>
    <source>
        <strain evidence="16 17">SIP3-4</strain>
    </source>
</reference>
<comment type="catalytic activity">
    <reaction evidence="6 15">
        <text>N-terminal L-arginyl-[protein] + L-leucyl-tRNA(Leu) = N-terminal L-leucyl-L-arginyl-[protein] + tRNA(Leu) + H(+)</text>
        <dbReference type="Rhea" id="RHEA:50416"/>
        <dbReference type="Rhea" id="RHEA-COMP:9613"/>
        <dbReference type="Rhea" id="RHEA-COMP:9622"/>
        <dbReference type="Rhea" id="RHEA-COMP:12672"/>
        <dbReference type="Rhea" id="RHEA-COMP:12673"/>
        <dbReference type="ChEBI" id="CHEBI:15378"/>
        <dbReference type="ChEBI" id="CHEBI:64719"/>
        <dbReference type="ChEBI" id="CHEBI:78442"/>
        <dbReference type="ChEBI" id="CHEBI:78494"/>
        <dbReference type="ChEBI" id="CHEBI:133044"/>
        <dbReference type="EC" id="2.3.2.6"/>
    </reaction>
</comment>
<proteinExistence type="inferred from homology"/>
<dbReference type="KEGG" id="mei:Msip34_1110"/>
<dbReference type="EMBL" id="CP001674">
    <property type="protein sequence ID" value="ACT50357.1"/>
    <property type="molecule type" value="Genomic_DNA"/>
</dbReference>
<dbReference type="InterPro" id="IPR004616">
    <property type="entry name" value="Leu/Phe-tRNA_Trfase"/>
</dbReference>
<keyword evidence="17" id="KW-1185">Reference proteome</keyword>
<dbReference type="GO" id="GO:0005737">
    <property type="term" value="C:cytoplasm"/>
    <property type="evidence" value="ECO:0007669"/>
    <property type="project" value="UniProtKB-SubCell"/>
</dbReference>